<evidence type="ECO:0000313" key="3">
    <source>
        <dbReference type="Proteomes" id="UP000177941"/>
    </source>
</evidence>
<dbReference type="EMBL" id="MHHS01000050">
    <property type="protein sequence ID" value="OGY35436.1"/>
    <property type="molecule type" value="Genomic_DNA"/>
</dbReference>
<sequence length="110" mass="12069">MTETKGIILAVTSRTNTRFYWNQHTPSQLGDQHCADADSCQRVQPRDRSQVDSGDHNGHRQADVANEQATVIQIFAAHNVVLVLFPKPLGAACRAGGKVCKGQLIIIVYI</sequence>
<evidence type="ECO:0000313" key="2">
    <source>
        <dbReference type="EMBL" id="OGY35436.1"/>
    </source>
</evidence>
<reference evidence="2 3" key="1">
    <citation type="journal article" date="2016" name="Nat. Commun.">
        <title>Thousands of microbial genomes shed light on interconnected biogeochemical processes in an aquifer system.</title>
        <authorList>
            <person name="Anantharaman K."/>
            <person name="Brown C.T."/>
            <person name="Hug L.A."/>
            <person name="Sharon I."/>
            <person name="Castelle C.J."/>
            <person name="Probst A.J."/>
            <person name="Thomas B.C."/>
            <person name="Singh A."/>
            <person name="Wilkins M.J."/>
            <person name="Karaoz U."/>
            <person name="Brodie E.L."/>
            <person name="Williams K.H."/>
            <person name="Hubbard S.S."/>
            <person name="Banfield J.F."/>
        </authorList>
    </citation>
    <scope>NUCLEOTIDE SEQUENCE [LARGE SCALE GENOMIC DNA]</scope>
</reference>
<accession>A0A1G1X601</accession>
<dbReference type="AlphaFoldDB" id="A0A1G1X601"/>
<gene>
    <name evidence="2" type="ORF">A3E36_01935</name>
</gene>
<feature type="region of interest" description="Disordered" evidence="1">
    <location>
        <begin position="40"/>
        <end position="63"/>
    </location>
</feature>
<proteinExistence type="predicted"/>
<organism evidence="2 3">
    <name type="scientific">Candidatus Andersenbacteria bacterium RIFCSPHIGHO2_12_FULL_45_11b</name>
    <dbReference type="NCBI Taxonomy" id="1797282"/>
    <lineage>
        <taxon>Bacteria</taxon>
        <taxon>Candidatus Anderseniibacteriota</taxon>
    </lineage>
</organism>
<name>A0A1G1X601_9BACT</name>
<dbReference type="Proteomes" id="UP000177941">
    <property type="component" value="Unassembled WGS sequence"/>
</dbReference>
<comment type="caution">
    <text evidence="2">The sequence shown here is derived from an EMBL/GenBank/DDBJ whole genome shotgun (WGS) entry which is preliminary data.</text>
</comment>
<feature type="compositionally biased region" description="Basic and acidic residues" evidence="1">
    <location>
        <begin position="44"/>
        <end position="62"/>
    </location>
</feature>
<evidence type="ECO:0000256" key="1">
    <source>
        <dbReference type="SAM" id="MobiDB-lite"/>
    </source>
</evidence>
<protein>
    <submittedName>
        <fullName evidence="2">Uncharacterized protein</fullName>
    </submittedName>
</protein>